<dbReference type="Proteomes" id="UP000199310">
    <property type="component" value="Unassembled WGS sequence"/>
</dbReference>
<reference evidence="2" key="1">
    <citation type="submission" date="2016-10" db="EMBL/GenBank/DDBJ databases">
        <authorList>
            <person name="Varghese N."/>
            <person name="Submissions S."/>
        </authorList>
    </citation>
    <scope>NUCLEOTIDE SEQUENCE [LARGE SCALE GENOMIC DNA]</scope>
    <source>
        <strain evidence="2">DSM 3695</strain>
    </source>
</reference>
<protein>
    <submittedName>
        <fullName evidence="1">Uncharacterized protein</fullName>
    </submittedName>
</protein>
<sequence length="56" mass="6609">MYGKLCKHFKLLFMSEILGLKICFFSGKGFLSNIFHSMTYNSTRLPEEARYNLLLR</sequence>
<evidence type="ECO:0000313" key="2">
    <source>
        <dbReference type="Proteomes" id="UP000199310"/>
    </source>
</evidence>
<name>A0A1I0NVK0_9BACT</name>
<gene>
    <name evidence="1" type="ORF">SAMN04488122_0403</name>
</gene>
<accession>A0A1I0NVK0</accession>
<dbReference type="EMBL" id="FOJG01000001">
    <property type="protein sequence ID" value="SEW05835.1"/>
    <property type="molecule type" value="Genomic_DNA"/>
</dbReference>
<organism evidence="1 2">
    <name type="scientific">Chitinophaga arvensicola</name>
    <dbReference type="NCBI Taxonomy" id="29529"/>
    <lineage>
        <taxon>Bacteria</taxon>
        <taxon>Pseudomonadati</taxon>
        <taxon>Bacteroidota</taxon>
        <taxon>Chitinophagia</taxon>
        <taxon>Chitinophagales</taxon>
        <taxon>Chitinophagaceae</taxon>
        <taxon>Chitinophaga</taxon>
    </lineage>
</organism>
<dbReference type="STRING" id="29529.SAMN04488122_0403"/>
<keyword evidence="2" id="KW-1185">Reference proteome</keyword>
<proteinExistence type="predicted"/>
<evidence type="ECO:0000313" key="1">
    <source>
        <dbReference type="EMBL" id="SEW05835.1"/>
    </source>
</evidence>
<dbReference type="AlphaFoldDB" id="A0A1I0NVK0"/>